<dbReference type="PANTHER" id="PTHR46401">
    <property type="entry name" value="GLYCOSYLTRANSFERASE WBBK-RELATED"/>
    <property type="match status" value="1"/>
</dbReference>
<evidence type="ECO:0000256" key="1">
    <source>
        <dbReference type="ARBA" id="ARBA00022679"/>
    </source>
</evidence>
<dbReference type="PANTHER" id="PTHR46401:SF2">
    <property type="entry name" value="GLYCOSYLTRANSFERASE WBBK-RELATED"/>
    <property type="match status" value="1"/>
</dbReference>
<dbReference type="STRING" id="1801990.A2V69_01025"/>
<keyword evidence="1" id="KW-0808">Transferase</keyword>
<dbReference type="AlphaFoldDB" id="A0A1G2F166"/>
<dbReference type="InterPro" id="IPR028098">
    <property type="entry name" value="Glyco_trans_4-like_N"/>
</dbReference>
<dbReference type="SUPFAM" id="SSF53756">
    <property type="entry name" value="UDP-Glycosyltransferase/glycogen phosphorylase"/>
    <property type="match status" value="1"/>
</dbReference>
<comment type="caution">
    <text evidence="3">The sequence shown here is derived from an EMBL/GenBank/DDBJ whole genome shotgun (WGS) entry which is preliminary data.</text>
</comment>
<gene>
    <name evidence="3" type="ORF">A2V69_01025</name>
</gene>
<reference evidence="3 4" key="1">
    <citation type="journal article" date="2016" name="Nat. Commun.">
        <title>Thousands of microbial genomes shed light on interconnected biogeochemical processes in an aquifer system.</title>
        <authorList>
            <person name="Anantharaman K."/>
            <person name="Brown C.T."/>
            <person name="Hug L.A."/>
            <person name="Sharon I."/>
            <person name="Castelle C.J."/>
            <person name="Probst A.J."/>
            <person name="Thomas B.C."/>
            <person name="Singh A."/>
            <person name="Wilkins M.J."/>
            <person name="Karaoz U."/>
            <person name="Brodie E.L."/>
            <person name="Williams K.H."/>
            <person name="Hubbard S.S."/>
            <person name="Banfield J.F."/>
        </authorList>
    </citation>
    <scope>NUCLEOTIDE SEQUENCE [LARGE SCALE GENOMIC DNA]</scope>
</reference>
<name>A0A1G2F166_9BACT</name>
<evidence type="ECO:0000259" key="2">
    <source>
        <dbReference type="Pfam" id="PF13439"/>
    </source>
</evidence>
<feature type="domain" description="Glycosyltransferase subfamily 4-like N-terminal" evidence="2">
    <location>
        <begin position="16"/>
        <end position="167"/>
    </location>
</feature>
<dbReference type="GO" id="GO:0016757">
    <property type="term" value="F:glycosyltransferase activity"/>
    <property type="evidence" value="ECO:0007669"/>
    <property type="project" value="TreeGrafter"/>
</dbReference>
<dbReference type="EMBL" id="MHMT01000032">
    <property type="protein sequence ID" value="OGZ31826.1"/>
    <property type="molecule type" value="Genomic_DNA"/>
</dbReference>
<organism evidence="3 4">
    <name type="scientific">Candidatus Portnoybacteria bacterium RBG_13_40_8</name>
    <dbReference type="NCBI Taxonomy" id="1801990"/>
    <lineage>
        <taxon>Bacteria</taxon>
        <taxon>Candidatus Portnoyibacteriota</taxon>
    </lineage>
</organism>
<proteinExistence type="predicted"/>
<accession>A0A1G2F166</accession>
<dbReference type="Gene3D" id="3.40.50.2000">
    <property type="entry name" value="Glycogen Phosphorylase B"/>
    <property type="match status" value="1"/>
</dbReference>
<sequence length="167" mass="19610">MRIGIQVSSNLKNRTGVEEYIYQLLKHLPMVDDYGNHQFFILAPFISNEVRNIAGYIPKVLKWPFKWGWTQIRLSLKMLRNKPDVLFVTAHTFPVIHPKLVITVQGLEFEAVPKMYSFFRRKILRFLTKRNAKKADKIIVPSETTKNDLIKFYKINPSKIFVVHHGV</sequence>
<dbReference type="Pfam" id="PF13439">
    <property type="entry name" value="Glyco_transf_4"/>
    <property type="match status" value="1"/>
</dbReference>
<dbReference type="Proteomes" id="UP000177810">
    <property type="component" value="Unassembled WGS sequence"/>
</dbReference>
<evidence type="ECO:0000313" key="4">
    <source>
        <dbReference type="Proteomes" id="UP000177810"/>
    </source>
</evidence>
<protein>
    <recommendedName>
        <fullName evidence="2">Glycosyltransferase subfamily 4-like N-terminal domain-containing protein</fullName>
    </recommendedName>
</protein>
<evidence type="ECO:0000313" key="3">
    <source>
        <dbReference type="EMBL" id="OGZ31826.1"/>
    </source>
</evidence>